<evidence type="ECO:0000313" key="2">
    <source>
        <dbReference type="Proteomes" id="UP001055811"/>
    </source>
</evidence>
<gene>
    <name evidence="1" type="ORF">L2E82_20635</name>
</gene>
<evidence type="ECO:0000313" key="1">
    <source>
        <dbReference type="EMBL" id="KAI3750011.1"/>
    </source>
</evidence>
<organism evidence="1 2">
    <name type="scientific">Cichorium intybus</name>
    <name type="common">Chicory</name>
    <dbReference type="NCBI Taxonomy" id="13427"/>
    <lineage>
        <taxon>Eukaryota</taxon>
        <taxon>Viridiplantae</taxon>
        <taxon>Streptophyta</taxon>
        <taxon>Embryophyta</taxon>
        <taxon>Tracheophyta</taxon>
        <taxon>Spermatophyta</taxon>
        <taxon>Magnoliopsida</taxon>
        <taxon>eudicotyledons</taxon>
        <taxon>Gunneridae</taxon>
        <taxon>Pentapetalae</taxon>
        <taxon>asterids</taxon>
        <taxon>campanulids</taxon>
        <taxon>Asterales</taxon>
        <taxon>Asteraceae</taxon>
        <taxon>Cichorioideae</taxon>
        <taxon>Cichorieae</taxon>
        <taxon>Cichoriinae</taxon>
        <taxon>Cichorium</taxon>
    </lineage>
</organism>
<dbReference type="Proteomes" id="UP001055811">
    <property type="component" value="Linkage Group LG04"/>
</dbReference>
<dbReference type="EMBL" id="CM042012">
    <property type="protein sequence ID" value="KAI3750011.1"/>
    <property type="molecule type" value="Genomic_DNA"/>
</dbReference>
<accession>A0ACB9DUW2</accession>
<protein>
    <submittedName>
        <fullName evidence="1">Uncharacterized protein</fullName>
    </submittedName>
</protein>
<comment type="caution">
    <text evidence="1">The sequence shown here is derived from an EMBL/GenBank/DDBJ whole genome shotgun (WGS) entry which is preliminary data.</text>
</comment>
<name>A0ACB9DUW2_CICIN</name>
<proteinExistence type="predicted"/>
<keyword evidence="2" id="KW-1185">Reference proteome</keyword>
<reference evidence="1 2" key="2">
    <citation type="journal article" date="2022" name="Mol. Ecol. Resour.">
        <title>The genomes of chicory, endive, great burdock and yacon provide insights into Asteraceae paleo-polyploidization history and plant inulin production.</title>
        <authorList>
            <person name="Fan W."/>
            <person name="Wang S."/>
            <person name="Wang H."/>
            <person name="Wang A."/>
            <person name="Jiang F."/>
            <person name="Liu H."/>
            <person name="Zhao H."/>
            <person name="Xu D."/>
            <person name="Zhang Y."/>
        </authorList>
    </citation>
    <scope>NUCLEOTIDE SEQUENCE [LARGE SCALE GENOMIC DNA]</scope>
    <source>
        <strain evidence="2">cv. Punajuju</strain>
        <tissue evidence="1">Leaves</tissue>
    </source>
</reference>
<reference evidence="2" key="1">
    <citation type="journal article" date="2022" name="Mol. Ecol. Resour.">
        <title>The genomes of chicory, endive, great burdock and yacon provide insights into Asteraceae palaeo-polyploidization history and plant inulin production.</title>
        <authorList>
            <person name="Fan W."/>
            <person name="Wang S."/>
            <person name="Wang H."/>
            <person name="Wang A."/>
            <person name="Jiang F."/>
            <person name="Liu H."/>
            <person name="Zhao H."/>
            <person name="Xu D."/>
            <person name="Zhang Y."/>
        </authorList>
    </citation>
    <scope>NUCLEOTIDE SEQUENCE [LARGE SCALE GENOMIC DNA]</scope>
    <source>
        <strain evidence="2">cv. Punajuju</strain>
    </source>
</reference>
<sequence length="117" mass="12784">MSKVQLMIVLNQAVGVMKFLLPEVEVERRVEPGSRSANPVSGLGRLCAGGIEKCKSGRWSRKKALSGVVGFEGRRSVIEGRRSVLSTCRWSLPLVFDVGFEQVVGALEVDRWLEPGG</sequence>